<comment type="caution">
    <text evidence="2">The sequence shown here is derived from an EMBL/GenBank/DDBJ whole genome shotgun (WGS) entry which is preliminary data.</text>
</comment>
<evidence type="ECO:0000313" key="3">
    <source>
        <dbReference type="Proteomes" id="UP001501470"/>
    </source>
</evidence>
<accession>A0ABP4KL92</accession>
<proteinExistence type="predicted"/>
<name>A0ABP4KL92_9ACTN</name>
<dbReference type="Proteomes" id="UP001501470">
    <property type="component" value="Unassembled WGS sequence"/>
</dbReference>
<organism evidence="2 3">
    <name type="scientific">Dactylosporangium maewongense</name>
    <dbReference type="NCBI Taxonomy" id="634393"/>
    <lineage>
        <taxon>Bacteria</taxon>
        <taxon>Bacillati</taxon>
        <taxon>Actinomycetota</taxon>
        <taxon>Actinomycetes</taxon>
        <taxon>Micromonosporales</taxon>
        <taxon>Micromonosporaceae</taxon>
        <taxon>Dactylosporangium</taxon>
    </lineage>
</organism>
<evidence type="ECO:0000256" key="1">
    <source>
        <dbReference type="SAM" id="Phobius"/>
    </source>
</evidence>
<sequence length="147" mass="16442">MAISAQQQQQAAQLTPCRFCNNVPTAQTKFRGHRGLIIMMQFRHVDGPFCRDCGMATFREMTSKTLIQGWYGYGSFFITPFVVLWNIINRRKVANLAPPQPSPYGGARQPMNPGKRLLARPISIIGLLMPFILVFAAILLITLTSDA</sequence>
<keyword evidence="1" id="KW-1133">Transmembrane helix</keyword>
<keyword evidence="1" id="KW-0472">Membrane</keyword>
<evidence type="ECO:0000313" key="2">
    <source>
        <dbReference type="EMBL" id="GAA1505493.1"/>
    </source>
</evidence>
<keyword evidence="3" id="KW-1185">Reference proteome</keyword>
<reference evidence="3" key="1">
    <citation type="journal article" date="2019" name="Int. J. Syst. Evol. Microbiol.">
        <title>The Global Catalogue of Microorganisms (GCM) 10K type strain sequencing project: providing services to taxonomists for standard genome sequencing and annotation.</title>
        <authorList>
            <consortium name="The Broad Institute Genomics Platform"/>
            <consortium name="The Broad Institute Genome Sequencing Center for Infectious Disease"/>
            <person name="Wu L."/>
            <person name="Ma J."/>
        </authorList>
    </citation>
    <scope>NUCLEOTIDE SEQUENCE [LARGE SCALE GENOMIC DNA]</scope>
    <source>
        <strain evidence="3">JCM 15933</strain>
    </source>
</reference>
<dbReference type="EMBL" id="BAAAQD010000002">
    <property type="protein sequence ID" value="GAA1505493.1"/>
    <property type="molecule type" value="Genomic_DNA"/>
</dbReference>
<keyword evidence="1" id="KW-0812">Transmembrane</keyword>
<gene>
    <name evidence="2" type="ORF">GCM10009827_018860</name>
</gene>
<feature type="transmembrane region" description="Helical" evidence="1">
    <location>
        <begin position="70"/>
        <end position="88"/>
    </location>
</feature>
<dbReference type="RefSeq" id="WP_344501393.1">
    <property type="nucleotide sequence ID" value="NZ_BAAAQD010000002.1"/>
</dbReference>
<feature type="transmembrane region" description="Helical" evidence="1">
    <location>
        <begin position="117"/>
        <end position="141"/>
    </location>
</feature>
<protein>
    <submittedName>
        <fullName evidence="2">Uncharacterized protein</fullName>
    </submittedName>
</protein>